<dbReference type="AlphaFoldDB" id="A0A126T3A0"/>
<gene>
    <name evidence="1" type="ORF">JT25_008610</name>
</gene>
<proteinExistence type="predicted"/>
<evidence type="ECO:0000313" key="1">
    <source>
        <dbReference type="EMBL" id="AMK76549.1"/>
    </source>
</evidence>
<reference evidence="1 2" key="1">
    <citation type="journal article" date="2015" name="Environ. Microbiol.">
        <title>Methane oxidation coupled to nitrate reduction under hypoxia by the Gammaproteobacterium Methylomonas denitrificans, sp. nov. type strain FJG1.</title>
        <authorList>
            <person name="Kits K.D."/>
            <person name="Klotz M.G."/>
            <person name="Stein L.Y."/>
        </authorList>
    </citation>
    <scope>NUCLEOTIDE SEQUENCE [LARGE SCALE GENOMIC DNA]</scope>
    <source>
        <strain evidence="1 2">FJG1</strain>
    </source>
</reference>
<evidence type="ECO:0000313" key="2">
    <source>
        <dbReference type="Proteomes" id="UP000030512"/>
    </source>
</evidence>
<dbReference type="Proteomes" id="UP000030512">
    <property type="component" value="Chromosome"/>
</dbReference>
<dbReference type="OrthoDB" id="6384039at2"/>
<name>A0A126T3A0_9GAMM</name>
<dbReference type="KEGG" id="mdn:JT25_008610"/>
<sequence length="170" mass="19811">MAKVKHITEPDTFGFQVRIVRRGKESSRYFSHKLWGSKTKSLKAAITWRDQMLVVLKGSKTRFLKPPKNKTTTGVTGVSRTIKFDHRKDKSYLCYTVFWVKDGKSRNKTFQVGNVDTVTADDELHAFRTARLFRSCYEHAIDHDAPFDDSKFANWKKLRLYENEMLNAVN</sequence>
<protein>
    <recommendedName>
        <fullName evidence="3">AP2/ERF domain-containing protein</fullName>
    </recommendedName>
</protein>
<organism evidence="1 2">
    <name type="scientific">Methylomonas denitrificans</name>
    <dbReference type="NCBI Taxonomy" id="1538553"/>
    <lineage>
        <taxon>Bacteria</taxon>
        <taxon>Pseudomonadati</taxon>
        <taxon>Pseudomonadota</taxon>
        <taxon>Gammaproteobacteria</taxon>
        <taxon>Methylococcales</taxon>
        <taxon>Methylococcaceae</taxon>
        <taxon>Methylomonas</taxon>
    </lineage>
</organism>
<accession>A0A126T3A0</accession>
<dbReference type="RefSeq" id="WP_020484362.1">
    <property type="nucleotide sequence ID" value="NZ_CP014476.1"/>
</dbReference>
<keyword evidence="2" id="KW-1185">Reference proteome</keyword>
<dbReference type="EMBL" id="CP014476">
    <property type="protein sequence ID" value="AMK76549.1"/>
    <property type="molecule type" value="Genomic_DNA"/>
</dbReference>
<evidence type="ECO:0008006" key="3">
    <source>
        <dbReference type="Google" id="ProtNLM"/>
    </source>
</evidence>